<feature type="coiled-coil region" evidence="4">
    <location>
        <begin position="230"/>
        <end position="266"/>
    </location>
</feature>
<evidence type="ECO:0000256" key="1">
    <source>
        <dbReference type="ARBA" id="ARBA00004123"/>
    </source>
</evidence>
<dbReference type="SUPFAM" id="SSF57959">
    <property type="entry name" value="Leucine zipper domain"/>
    <property type="match status" value="1"/>
</dbReference>
<keyword evidence="4" id="KW-0175">Coiled coil</keyword>
<evidence type="ECO:0000259" key="5">
    <source>
        <dbReference type="PROSITE" id="PS50217"/>
    </source>
</evidence>
<protein>
    <recommendedName>
        <fullName evidence="5">BZIP domain-containing protein</fullName>
    </recommendedName>
</protein>
<feature type="domain" description="BZIP" evidence="5">
    <location>
        <begin position="209"/>
        <end position="254"/>
    </location>
</feature>
<dbReference type="Proteomes" id="UP001318860">
    <property type="component" value="Unassembled WGS sequence"/>
</dbReference>
<evidence type="ECO:0000313" key="6">
    <source>
        <dbReference type="EMBL" id="KAK6131473.1"/>
    </source>
</evidence>
<dbReference type="CDD" id="cd14707">
    <property type="entry name" value="bZIP_plant_BZIP46"/>
    <property type="match status" value="1"/>
</dbReference>
<dbReference type="Gene3D" id="1.20.5.170">
    <property type="match status" value="1"/>
</dbReference>
<gene>
    <name evidence="6" type="ORF">DH2020_034781</name>
</gene>
<dbReference type="InterPro" id="IPR004827">
    <property type="entry name" value="bZIP"/>
</dbReference>
<dbReference type="EMBL" id="JABTTQ020001361">
    <property type="protein sequence ID" value="KAK6131473.1"/>
    <property type="molecule type" value="Genomic_DNA"/>
</dbReference>
<proteinExistence type="predicted"/>
<evidence type="ECO:0000256" key="3">
    <source>
        <dbReference type="ARBA" id="ARBA00023242"/>
    </source>
</evidence>
<accession>A0ABR0V965</accession>
<comment type="caution">
    <text evidence="6">The sequence shown here is derived from an EMBL/GenBank/DDBJ whole genome shotgun (WGS) entry which is preliminary data.</text>
</comment>
<comment type="subcellular location">
    <subcellularLocation>
        <location evidence="1">Nucleus</location>
    </subcellularLocation>
</comment>
<organism evidence="6 7">
    <name type="scientific">Rehmannia glutinosa</name>
    <name type="common">Chinese foxglove</name>
    <dbReference type="NCBI Taxonomy" id="99300"/>
    <lineage>
        <taxon>Eukaryota</taxon>
        <taxon>Viridiplantae</taxon>
        <taxon>Streptophyta</taxon>
        <taxon>Embryophyta</taxon>
        <taxon>Tracheophyta</taxon>
        <taxon>Spermatophyta</taxon>
        <taxon>Magnoliopsida</taxon>
        <taxon>eudicotyledons</taxon>
        <taxon>Gunneridae</taxon>
        <taxon>Pentapetalae</taxon>
        <taxon>asterids</taxon>
        <taxon>lamiids</taxon>
        <taxon>Lamiales</taxon>
        <taxon>Orobanchaceae</taxon>
        <taxon>Rehmannieae</taxon>
        <taxon>Rehmannia</taxon>
    </lineage>
</organism>
<sequence>MASSKLMASSTSRNSDLKRKLSACASTSDFLRIDSSSNLASDSVMVDGFSRNAYVERNPGQDQGHRMGVEAESSSSTLLNAEITLLDAAGAVTPISDGEMEPRRVVKKTVDDVWREIVAGKKSEKKQPKEEMMTLEDFLVKAGAVEEAASATRGVLEVKEEGLSGGIYAYESKSGVIGTEVGLGMDVGDLGRGRGKRSLSLLEPLDRAAQQRQRRMIKNRESAARSRERKQAYQVELESMAVKLEEENEQLLREKAERTKKRLKQVFTFICKLLIKHQFYAYGECDSRSGEEKAAPPAKKFCGSGPTKKRLTMGKIGSVNEYSDLVNGETGWEIVGFSRCKLWVWIGTAETVGVASGDEFGLKICLEGRWN</sequence>
<dbReference type="InterPro" id="IPR043452">
    <property type="entry name" value="BZIP46-like"/>
</dbReference>
<name>A0ABR0V965_REHGL</name>
<dbReference type="PROSITE" id="PS50217">
    <property type="entry name" value="BZIP"/>
    <property type="match status" value="1"/>
</dbReference>
<dbReference type="Pfam" id="PF00170">
    <property type="entry name" value="bZIP_1"/>
    <property type="match status" value="1"/>
</dbReference>
<dbReference type="SMART" id="SM00338">
    <property type="entry name" value="BRLZ"/>
    <property type="match status" value="1"/>
</dbReference>
<dbReference type="PANTHER" id="PTHR22952">
    <property type="entry name" value="CAMP-RESPONSE ELEMENT BINDING PROTEIN-RELATED"/>
    <property type="match status" value="1"/>
</dbReference>
<keyword evidence="2" id="KW-0238">DNA-binding</keyword>
<keyword evidence="3" id="KW-0539">Nucleus</keyword>
<dbReference type="PANTHER" id="PTHR22952:SF184">
    <property type="entry name" value="G-BOX-BINDING FACTOR 4"/>
    <property type="match status" value="1"/>
</dbReference>
<evidence type="ECO:0000313" key="7">
    <source>
        <dbReference type="Proteomes" id="UP001318860"/>
    </source>
</evidence>
<evidence type="ECO:0000256" key="2">
    <source>
        <dbReference type="ARBA" id="ARBA00023125"/>
    </source>
</evidence>
<keyword evidence="7" id="KW-1185">Reference proteome</keyword>
<evidence type="ECO:0000256" key="4">
    <source>
        <dbReference type="SAM" id="Coils"/>
    </source>
</evidence>
<dbReference type="PROSITE" id="PS00036">
    <property type="entry name" value="BZIP_BASIC"/>
    <property type="match status" value="1"/>
</dbReference>
<reference evidence="6 7" key="1">
    <citation type="journal article" date="2021" name="Comput. Struct. Biotechnol. J.">
        <title>De novo genome assembly of the potent medicinal plant Rehmannia glutinosa using nanopore technology.</title>
        <authorList>
            <person name="Ma L."/>
            <person name="Dong C."/>
            <person name="Song C."/>
            <person name="Wang X."/>
            <person name="Zheng X."/>
            <person name="Niu Y."/>
            <person name="Chen S."/>
            <person name="Feng W."/>
        </authorList>
    </citation>
    <scope>NUCLEOTIDE SEQUENCE [LARGE SCALE GENOMIC DNA]</scope>
    <source>
        <strain evidence="6">DH-2019</strain>
    </source>
</reference>
<dbReference type="InterPro" id="IPR046347">
    <property type="entry name" value="bZIP_sf"/>
</dbReference>